<evidence type="ECO:0000256" key="3">
    <source>
        <dbReference type="ARBA" id="ARBA00022768"/>
    </source>
</evidence>
<comment type="similarity">
    <text evidence="1">Belongs to the TRAFAC class translation factor GTPase superfamily. Classic translation factor GTPase family. EF-Tu/EF-1A subfamily.</text>
</comment>
<evidence type="ECO:0000259" key="7">
    <source>
        <dbReference type="Pfam" id="PF22594"/>
    </source>
</evidence>
<reference evidence="8" key="3">
    <citation type="submission" date="2025-09" db="UniProtKB">
        <authorList>
            <consortium name="Ensembl"/>
        </authorList>
    </citation>
    <scope>IDENTIFICATION</scope>
</reference>
<proteinExistence type="inferred from homology"/>
<reference evidence="8" key="2">
    <citation type="submission" date="2025-08" db="UniProtKB">
        <authorList>
            <consortium name="Ensembl"/>
        </authorList>
    </citation>
    <scope>IDENTIFICATION</scope>
</reference>
<dbReference type="InterPro" id="IPR009000">
    <property type="entry name" value="Transl_B-barrel_sf"/>
</dbReference>
<dbReference type="InterPro" id="IPR054696">
    <property type="entry name" value="GTP-eEF1A_C"/>
</dbReference>
<keyword evidence="2" id="KW-0547">Nucleotide-binding</keyword>
<evidence type="ECO:0000256" key="1">
    <source>
        <dbReference type="ARBA" id="ARBA00007249"/>
    </source>
</evidence>
<reference evidence="8 9" key="1">
    <citation type="submission" date="2012-03" db="EMBL/GenBank/DDBJ databases">
        <title>Whole Genome Assembly of Papio anubis.</title>
        <authorList>
            <person name="Liu Y.L."/>
            <person name="Abraham K.A."/>
            <person name="Akbar H.A."/>
            <person name="Ali S.A."/>
            <person name="Anosike U.A."/>
            <person name="Aqrawi P.A."/>
            <person name="Arias F.A."/>
            <person name="Attaway T.A."/>
            <person name="Awwad R.A."/>
            <person name="Babu C.B."/>
            <person name="Bandaranaike D.B."/>
            <person name="Battles P.B."/>
            <person name="Bell A.B."/>
            <person name="Beltran B.B."/>
            <person name="Berhane-Mersha D.B."/>
            <person name="Bess C.B."/>
            <person name="Bickham C.B."/>
            <person name="Bolden T.B."/>
            <person name="Carter K.C."/>
            <person name="Chau D.C."/>
            <person name="Chavez A.C."/>
            <person name="Clerc-Blankenburg K.C."/>
            <person name="Coyle M.C."/>
            <person name="Dao M.D."/>
            <person name="Davila M.L.D."/>
            <person name="Davy-Carroll L.D."/>
            <person name="Denson S.D."/>
            <person name="Dinh H.D."/>
            <person name="Fernandez S.F."/>
            <person name="Fernando P.F."/>
            <person name="Forbes L.F."/>
            <person name="Francis C.F."/>
            <person name="Francisco L.F."/>
            <person name="Fu Q.F."/>
            <person name="Garcia-Iii R.G."/>
            <person name="Garrett T.G."/>
            <person name="Gross S.G."/>
            <person name="Gubbala S.G."/>
            <person name="Hirani K.H."/>
            <person name="Hogues M.H."/>
            <person name="Hollins B.H."/>
            <person name="Jackson L.J."/>
            <person name="Javaid M.J."/>
            <person name="Jhangiani S.J."/>
            <person name="Johnson A.J."/>
            <person name="Johnson B.J."/>
            <person name="Jones J.J."/>
            <person name="Joshi V.J."/>
            <person name="Kalu J.K."/>
            <person name="Khan N.K."/>
            <person name="Korchina V.K."/>
            <person name="Kovar C.K."/>
            <person name="Lago L.L."/>
            <person name="Lara F.L."/>
            <person name="Le T.-K.L."/>
            <person name="Lee S.L."/>
            <person name="Legall-Iii F.L."/>
            <person name="Lemon S.L."/>
            <person name="Liu J.L."/>
            <person name="Liu Y.-S.L."/>
            <person name="Liyanage D.L."/>
            <person name="Lopez J.L."/>
            <person name="Lorensuhewa L.L."/>
            <person name="Mata R.M."/>
            <person name="Mathew T.M."/>
            <person name="Mercado C.M."/>
            <person name="Mercado I.M."/>
            <person name="Morales K.M."/>
            <person name="Morgan M.M."/>
            <person name="Munidasa M.M."/>
            <person name="Ngo D.N."/>
            <person name="Nguyen L.N."/>
            <person name="Nguyen T.N."/>
            <person name="Nguyen N.N."/>
            <person name="Obregon M.O."/>
            <person name="Okwuonu G.O."/>
            <person name="Ongeri F.O."/>
            <person name="Onwere C.O."/>
            <person name="Osifeso I.O."/>
            <person name="Parra A.P."/>
            <person name="Patil S.P."/>
            <person name="Perez A.P."/>
            <person name="Perez Y.P."/>
            <person name="Pham C.P."/>
            <person name="Pu L.-L.P."/>
            <person name="Puazo M.P."/>
            <person name="Quiroz J.Q."/>
            <person name="Rouhana J.R."/>
            <person name="Ruiz M.R."/>
            <person name="Ruiz S.-J.R."/>
            <person name="Saada N.S."/>
            <person name="Santibanez J.S."/>
            <person name="Scheel M.S."/>
            <person name="Schneider B.S."/>
            <person name="Simmons D.S."/>
            <person name="Sisson I.S."/>
            <person name="Tang L.-Y.T."/>
            <person name="Thornton R.T."/>
            <person name="Tisius J.T."/>
            <person name="Toledanes G.T."/>
            <person name="Trejos Z.T."/>
            <person name="Usmani K.U."/>
            <person name="Varghese R.V."/>
            <person name="Vattathil S.V."/>
            <person name="Vee V.V."/>
            <person name="Walker D.W."/>
            <person name="Weissenberger G.W."/>
            <person name="White C.W."/>
            <person name="Williams A.W."/>
            <person name="Woodworth J.W."/>
            <person name="Wright R.W."/>
            <person name="Zhu Y.Z."/>
            <person name="Han Y.H."/>
            <person name="Newsham I.N."/>
            <person name="Nazareth L.N."/>
            <person name="Worley K.W."/>
            <person name="Muzny D.M."/>
            <person name="Rogers J.R."/>
            <person name="Gibbs R.G."/>
        </authorList>
    </citation>
    <scope>NUCLEOTIDE SEQUENCE [LARGE SCALE GENOMIC DNA]</scope>
</reference>
<feature type="region of interest" description="Disordered" evidence="6">
    <location>
        <begin position="114"/>
        <end position="162"/>
    </location>
</feature>
<keyword evidence="3" id="KW-0251">Elongation factor</keyword>
<feature type="domain" description="GTP-eEF1A C-terminal" evidence="7">
    <location>
        <begin position="46"/>
        <end position="124"/>
    </location>
</feature>
<dbReference type="SUPFAM" id="SSF50465">
    <property type="entry name" value="EF-Tu/eEF-1alpha/eIF2-gamma C-terminal domain"/>
    <property type="match status" value="1"/>
</dbReference>
<dbReference type="GeneTree" id="ENSGT00940000154037"/>
<dbReference type="InterPro" id="IPR009001">
    <property type="entry name" value="Transl_elong_EF1A/Init_IF2_C"/>
</dbReference>
<evidence type="ECO:0000256" key="2">
    <source>
        <dbReference type="ARBA" id="ARBA00022741"/>
    </source>
</evidence>
<dbReference type="Proteomes" id="UP000028761">
    <property type="component" value="Chromosome 4"/>
</dbReference>
<dbReference type="PANTHER" id="PTHR44830">
    <property type="entry name" value="ELONGATION FACTOR 1 ALPHA"/>
    <property type="match status" value="1"/>
</dbReference>
<evidence type="ECO:0000256" key="5">
    <source>
        <dbReference type="ARBA" id="ARBA00023134"/>
    </source>
</evidence>
<keyword evidence="9" id="KW-1185">Reference proteome</keyword>
<keyword evidence="5" id="KW-0342">GTP-binding</keyword>
<keyword evidence="4" id="KW-0648">Protein biosynthesis</keyword>
<dbReference type="GO" id="GO:0003746">
    <property type="term" value="F:translation elongation factor activity"/>
    <property type="evidence" value="ECO:0007669"/>
    <property type="project" value="UniProtKB-KW"/>
</dbReference>
<dbReference type="Ensembl" id="ENSPANT00000066687.1">
    <property type="protein sequence ID" value="ENSPANP00000053919.1"/>
    <property type="gene ID" value="ENSPANG00000050246.1"/>
</dbReference>
<dbReference type="Gene3D" id="2.40.30.10">
    <property type="entry name" value="Translation factors"/>
    <property type="match status" value="2"/>
</dbReference>
<accession>A0A8I5NL55</accession>
<dbReference type="Pfam" id="PF22594">
    <property type="entry name" value="GTP-eEF1A_C"/>
    <property type="match status" value="1"/>
</dbReference>
<dbReference type="GO" id="GO:0005525">
    <property type="term" value="F:GTP binding"/>
    <property type="evidence" value="ECO:0007669"/>
    <property type="project" value="UniProtKB-KW"/>
</dbReference>
<evidence type="ECO:0000256" key="4">
    <source>
        <dbReference type="ARBA" id="ARBA00022917"/>
    </source>
</evidence>
<sequence>MHHEASSEALPGDNVGFNAKNISVKNVCHGNVAGDRKNDPSVGATSFTAQVIILHYPGQISAGYAAILDCQTVHIACNFAELRGKIDHHSCKKLEDGPTFLKLGEAVVTEIVSGKPSIIDTTEDGGSPPGGTSESSSSSSLPGSSATHQSPSSAVPCPGPPR</sequence>
<dbReference type="PANTHER" id="PTHR44830:SF1">
    <property type="entry name" value="TR-TYPE G DOMAIN-CONTAINING PROTEIN"/>
    <property type="match status" value="1"/>
</dbReference>
<evidence type="ECO:0000256" key="6">
    <source>
        <dbReference type="SAM" id="MobiDB-lite"/>
    </source>
</evidence>
<dbReference type="FunFam" id="2.40.30.10:FF:000005">
    <property type="entry name" value="Elongation factor 1-alpha"/>
    <property type="match status" value="1"/>
</dbReference>
<evidence type="ECO:0000313" key="8">
    <source>
        <dbReference type="Ensembl" id="ENSPANP00000053919.1"/>
    </source>
</evidence>
<evidence type="ECO:0000313" key="9">
    <source>
        <dbReference type="Proteomes" id="UP000028761"/>
    </source>
</evidence>
<dbReference type="OMA" id="HICIESF"/>
<organism evidence="8 9">
    <name type="scientific">Papio anubis</name>
    <name type="common">Olive baboon</name>
    <dbReference type="NCBI Taxonomy" id="9555"/>
    <lineage>
        <taxon>Eukaryota</taxon>
        <taxon>Metazoa</taxon>
        <taxon>Chordata</taxon>
        <taxon>Craniata</taxon>
        <taxon>Vertebrata</taxon>
        <taxon>Euteleostomi</taxon>
        <taxon>Mammalia</taxon>
        <taxon>Eutheria</taxon>
        <taxon>Euarchontoglires</taxon>
        <taxon>Primates</taxon>
        <taxon>Haplorrhini</taxon>
        <taxon>Catarrhini</taxon>
        <taxon>Cercopithecidae</taxon>
        <taxon>Cercopithecinae</taxon>
        <taxon>Papio</taxon>
    </lineage>
</organism>
<name>A0A8I5NL55_PAPAN</name>
<protein>
    <recommendedName>
        <fullName evidence="7">GTP-eEF1A C-terminal domain-containing protein</fullName>
    </recommendedName>
</protein>
<feature type="compositionally biased region" description="Low complexity" evidence="6">
    <location>
        <begin position="130"/>
        <end position="145"/>
    </location>
</feature>
<dbReference type="SUPFAM" id="SSF50447">
    <property type="entry name" value="Translation proteins"/>
    <property type="match status" value="1"/>
</dbReference>
<dbReference type="AlphaFoldDB" id="A0A8I5NL55"/>